<dbReference type="SMART" id="SM00382">
    <property type="entry name" value="AAA"/>
    <property type="match status" value="1"/>
</dbReference>
<accession>A0ABX0NXH7</accession>
<dbReference type="Gene3D" id="3.40.50.300">
    <property type="entry name" value="P-loop containing nucleotide triphosphate hydrolases"/>
    <property type="match status" value="1"/>
</dbReference>
<keyword evidence="3" id="KW-1185">Reference proteome</keyword>
<dbReference type="InterPro" id="IPR003593">
    <property type="entry name" value="AAA+_ATPase"/>
</dbReference>
<dbReference type="EMBL" id="WHJH01000028">
    <property type="protein sequence ID" value="NHZ91400.1"/>
    <property type="molecule type" value="Genomic_DNA"/>
</dbReference>
<evidence type="ECO:0000313" key="2">
    <source>
        <dbReference type="EMBL" id="NHZ91400.1"/>
    </source>
</evidence>
<evidence type="ECO:0000259" key="1">
    <source>
        <dbReference type="SMART" id="SM00382"/>
    </source>
</evidence>
<reference evidence="2 3" key="1">
    <citation type="submission" date="2019-10" db="EMBL/GenBank/DDBJ databases">
        <title>Taxonomy of Antarctic Massilia spp.: description of Massilia rubra sp. nov., Massilia aquatica sp. nov., Massilia mucilaginosa sp. nov., Massilia frigida sp. nov. isolated from streams, lakes and regoliths.</title>
        <authorList>
            <person name="Holochova P."/>
            <person name="Sedlacek I."/>
            <person name="Kralova S."/>
            <person name="Maslanova I."/>
            <person name="Busse H.-J."/>
            <person name="Stankova E."/>
            <person name="Vrbovska V."/>
            <person name="Kovarovic V."/>
            <person name="Bartak M."/>
            <person name="Svec P."/>
            <person name="Pantucek R."/>
        </authorList>
    </citation>
    <scope>NUCLEOTIDE SEQUENCE [LARGE SCALE GENOMIC DNA]</scope>
    <source>
        <strain evidence="2 3">CCM 8733</strain>
    </source>
</reference>
<dbReference type="PANTHER" id="PTHR37291">
    <property type="entry name" value="5-METHYLCYTOSINE-SPECIFIC RESTRICTION ENZYME B"/>
    <property type="match status" value="1"/>
</dbReference>
<feature type="domain" description="AAA+ ATPase" evidence="1">
    <location>
        <begin position="14"/>
        <end position="231"/>
    </location>
</feature>
<sequence length="390" mass="41679">MSVTVSEIINALRRHKNVLLYGPPGTGKSHLMNEVARLFSVDDDGAEVDHGIFVDTGSEAVPLVVGSAARVPSRWVTFHQGYSYEDFVLGLRPHAAPGGGFSLVPRPGVLLELAAEAQQGAGLLLIDEINRGNTSRIFGEFITLMEPSKRLDAAGNETLETITLTLPYLAPGESINVITAGGAERELHRHFAMPAGLYTLASMNSVDKSIAPIDTAMRRRFHTINLFPSTHDLRSAVGLPPSDSAALDPIGGIDTNDGVARLAVRVMEKLNRGIGLHLGQDFMLGHWYLQAVRANAHAAIPDALVETWLFRILPQLIELFHGRTEVLIALLGLDLSDAGSGLQVHEPDSDESEAGAMAYLASAEPAPQSAAVLAFLQRFAGAPQAQSTAP</sequence>
<dbReference type="InterPro" id="IPR027417">
    <property type="entry name" value="P-loop_NTPase"/>
</dbReference>
<evidence type="ECO:0000313" key="3">
    <source>
        <dbReference type="Proteomes" id="UP000609726"/>
    </source>
</evidence>
<gene>
    <name evidence="2" type="ORF">F2P45_20665</name>
</gene>
<dbReference type="PANTHER" id="PTHR37291:SF1">
    <property type="entry name" value="TYPE IV METHYL-DIRECTED RESTRICTION ENZYME ECOKMCRB SUBUNIT"/>
    <property type="match status" value="1"/>
</dbReference>
<dbReference type="InterPro" id="IPR052934">
    <property type="entry name" value="Methyl-DNA_Rec/Restrict_Enz"/>
</dbReference>
<protein>
    <submittedName>
        <fullName evidence="2">AAA domain-containing protein</fullName>
    </submittedName>
</protein>
<dbReference type="Proteomes" id="UP000609726">
    <property type="component" value="Unassembled WGS sequence"/>
</dbReference>
<name>A0ABX0NXH7_9BURK</name>
<dbReference type="InterPro" id="IPR011704">
    <property type="entry name" value="ATPase_dyneun-rel_AAA"/>
</dbReference>
<dbReference type="Pfam" id="PF07728">
    <property type="entry name" value="AAA_5"/>
    <property type="match status" value="1"/>
</dbReference>
<organism evidence="2 3">
    <name type="scientific">Massilia mucilaginosa</name>
    <dbReference type="NCBI Taxonomy" id="2609282"/>
    <lineage>
        <taxon>Bacteria</taxon>
        <taxon>Pseudomonadati</taxon>
        <taxon>Pseudomonadota</taxon>
        <taxon>Betaproteobacteria</taxon>
        <taxon>Burkholderiales</taxon>
        <taxon>Oxalobacteraceae</taxon>
        <taxon>Telluria group</taxon>
        <taxon>Massilia</taxon>
    </lineage>
</organism>
<comment type="caution">
    <text evidence="2">The sequence shown here is derived from an EMBL/GenBank/DDBJ whole genome shotgun (WGS) entry which is preliminary data.</text>
</comment>
<dbReference type="SUPFAM" id="SSF52540">
    <property type="entry name" value="P-loop containing nucleoside triphosphate hydrolases"/>
    <property type="match status" value="1"/>
</dbReference>
<proteinExistence type="predicted"/>